<name>A0ACB8UZT0_9EURO</name>
<comment type="caution">
    <text evidence="1">The sequence shown here is derived from an EMBL/GenBank/DDBJ whole genome shotgun (WGS) entry which is preliminary data.</text>
</comment>
<reference evidence="1" key="1">
    <citation type="journal article" date="2022" name="bioRxiv">
        <title>Population genetic analysis of Ophidiomyces ophidiicola, the causative agent of snake fungal disease, indicates recent introductions to the USA.</title>
        <authorList>
            <person name="Ladner J.T."/>
            <person name="Palmer J.M."/>
            <person name="Ettinger C.L."/>
            <person name="Stajich J.E."/>
            <person name="Farrell T.M."/>
            <person name="Glorioso B.M."/>
            <person name="Lawson B."/>
            <person name="Price S.J."/>
            <person name="Stengle A.G."/>
            <person name="Grear D.A."/>
            <person name="Lorch J.M."/>
        </authorList>
    </citation>
    <scope>NUCLEOTIDE SEQUENCE</scope>
    <source>
        <strain evidence="1">NWHC 24266-5</strain>
    </source>
</reference>
<organism evidence="1">
    <name type="scientific">Ophidiomyces ophidiicola</name>
    <dbReference type="NCBI Taxonomy" id="1387563"/>
    <lineage>
        <taxon>Eukaryota</taxon>
        <taxon>Fungi</taxon>
        <taxon>Dikarya</taxon>
        <taxon>Ascomycota</taxon>
        <taxon>Pezizomycotina</taxon>
        <taxon>Eurotiomycetes</taxon>
        <taxon>Eurotiomycetidae</taxon>
        <taxon>Onygenales</taxon>
        <taxon>Onygenaceae</taxon>
        <taxon>Ophidiomyces</taxon>
    </lineage>
</organism>
<proteinExistence type="predicted"/>
<sequence>MSKKESRSSMKMTERPPSIRECCELGGNDDAGTTMNDSLKCDAPPSSIKKTPPPSAIRRKVRRSSETSTAALETKGISPGSDMSGTITESPSPVTSTDLDSQLTYALPDFPGLKPHDRFFIAYRRQNINYHHYLLKSHTAKFLNEDMLSYAMGYEPLLYAMIAFSAYHYSIGHPNGKIYTFLQYYNKSVSLLLKSLQGGDKHDDAMLLTILQLSTLEEFVGDWVNLIDHHQAAHRMLLELYTPQSIHVDSFRRHILLWYTRYDIMAGLMSGNSVILSREWYLADEEFSMQESLNDPHDLDKKIMAWGARHRRFGMDVASLFAKMSQGYISMEQFLIEKEVLDTSFEEQRRFLETMKDSRYLVLSYPHQKPLDADEIFDPYSPGMIYGDELWEINFCGMELVSVGMLYKYQTGTILQNLDYTELKEIALDQAQRIETLNRWPNKPEEMHLWFMSPLGMVVLFLPHDKEYNMWSRRKLARNEQLGYIYPPAFRMRLAELWKIPEVQNWWLPNDEGYPSVVRDVRAWTKERVTDARDTFREAVRDIKAVLGNMNLEDNSSAGSSPSANSTAFSDMSLRKVDE</sequence>
<dbReference type="EMBL" id="JALBCA010000026">
    <property type="protein sequence ID" value="KAI2389116.1"/>
    <property type="molecule type" value="Genomic_DNA"/>
</dbReference>
<accession>A0ACB8UZT0</accession>
<gene>
    <name evidence="1" type="ORF">LOY88_002274</name>
</gene>
<protein>
    <submittedName>
        <fullName evidence="1">Uncharacterized protein</fullName>
    </submittedName>
</protein>
<evidence type="ECO:0000313" key="1">
    <source>
        <dbReference type="EMBL" id="KAI2389116.1"/>
    </source>
</evidence>